<dbReference type="Proteomes" id="UP001060085">
    <property type="component" value="Linkage Group LG02"/>
</dbReference>
<dbReference type="EMBL" id="CM044702">
    <property type="protein sequence ID" value="KAI5676668.1"/>
    <property type="molecule type" value="Genomic_DNA"/>
</dbReference>
<proteinExistence type="predicted"/>
<reference evidence="2" key="1">
    <citation type="journal article" date="2023" name="Nat. Plants">
        <title>Single-cell RNA sequencing provides a high-resolution roadmap for understanding the multicellular compartmentation of specialized metabolism.</title>
        <authorList>
            <person name="Sun S."/>
            <person name="Shen X."/>
            <person name="Li Y."/>
            <person name="Li Y."/>
            <person name="Wang S."/>
            <person name="Li R."/>
            <person name="Zhang H."/>
            <person name="Shen G."/>
            <person name="Guo B."/>
            <person name="Wei J."/>
            <person name="Xu J."/>
            <person name="St-Pierre B."/>
            <person name="Chen S."/>
            <person name="Sun C."/>
        </authorList>
    </citation>
    <scope>NUCLEOTIDE SEQUENCE [LARGE SCALE GENOMIC DNA]</scope>
</reference>
<name>A0ACC0BVQ6_CATRO</name>
<evidence type="ECO:0000313" key="2">
    <source>
        <dbReference type="Proteomes" id="UP001060085"/>
    </source>
</evidence>
<evidence type="ECO:0000313" key="1">
    <source>
        <dbReference type="EMBL" id="KAI5676668.1"/>
    </source>
</evidence>
<comment type="caution">
    <text evidence="1">The sequence shown here is derived from an EMBL/GenBank/DDBJ whole genome shotgun (WGS) entry which is preliminary data.</text>
</comment>
<keyword evidence="2" id="KW-1185">Reference proteome</keyword>
<accession>A0ACC0BVQ6</accession>
<protein>
    <submittedName>
        <fullName evidence="1">Uncharacterized protein</fullName>
    </submittedName>
</protein>
<sequence>MGPEGHGYVRTMGSGPTPSHVFGKASISQTPIDESILSLKLESLVKEKMESMVSTMQSEIDNLKNRLEEMVVDASSSPNLNTNLNGYNVSHEAHGTAEDVLCSLSSNSNVNGAACMDSLTDFLRLV</sequence>
<organism evidence="1 2">
    <name type="scientific">Catharanthus roseus</name>
    <name type="common">Madagascar periwinkle</name>
    <name type="synonym">Vinca rosea</name>
    <dbReference type="NCBI Taxonomy" id="4058"/>
    <lineage>
        <taxon>Eukaryota</taxon>
        <taxon>Viridiplantae</taxon>
        <taxon>Streptophyta</taxon>
        <taxon>Embryophyta</taxon>
        <taxon>Tracheophyta</taxon>
        <taxon>Spermatophyta</taxon>
        <taxon>Magnoliopsida</taxon>
        <taxon>eudicotyledons</taxon>
        <taxon>Gunneridae</taxon>
        <taxon>Pentapetalae</taxon>
        <taxon>asterids</taxon>
        <taxon>lamiids</taxon>
        <taxon>Gentianales</taxon>
        <taxon>Apocynaceae</taxon>
        <taxon>Rauvolfioideae</taxon>
        <taxon>Vinceae</taxon>
        <taxon>Catharanthinae</taxon>
        <taxon>Catharanthus</taxon>
    </lineage>
</organism>
<gene>
    <name evidence="1" type="ORF">M9H77_07618</name>
</gene>